<dbReference type="STRING" id="83449.BON30_13750"/>
<dbReference type="Proteomes" id="UP000182229">
    <property type="component" value="Unassembled WGS sequence"/>
</dbReference>
<evidence type="ECO:0000313" key="2">
    <source>
        <dbReference type="Proteomes" id="UP000182229"/>
    </source>
</evidence>
<organism evidence="1 2">
    <name type="scientific">Cystobacter ferrugineus</name>
    <dbReference type="NCBI Taxonomy" id="83449"/>
    <lineage>
        <taxon>Bacteria</taxon>
        <taxon>Pseudomonadati</taxon>
        <taxon>Myxococcota</taxon>
        <taxon>Myxococcia</taxon>
        <taxon>Myxococcales</taxon>
        <taxon>Cystobacterineae</taxon>
        <taxon>Archangiaceae</taxon>
        <taxon>Cystobacter</taxon>
    </lineage>
</organism>
<name>A0A1L9BCZ2_9BACT</name>
<accession>A0A1L9BCZ2</accession>
<evidence type="ECO:0000313" key="1">
    <source>
        <dbReference type="EMBL" id="OJH40119.1"/>
    </source>
</evidence>
<dbReference type="EMBL" id="MPIN01000003">
    <property type="protein sequence ID" value="OJH40119.1"/>
    <property type="molecule type" value="Genomic_DNA"/>
</dbReference>
<protein>
    <submittedName>
        <fullName evidence="1">Uncharacterized protein</fullName>
    </submittedName>
</protein>
<proteinExistence type="predicted"/>
<keyword evidence="2" id="KW-1185">Reference proteome</keyword>
<sequence>MLLGALLVGGTALAQEVPGDSPGGCQECSTGRDPIGISEVSISEDTLTVDVIYGGGCALHTFGFEWDGRFQESNPVRASVLIAHDAHGDPCKARVFKRLKFDLTQIKDQWRYQYKQEHGVVIIQFQDTDTTAHYQF</sequence>
<reference evidence="1 2" key="2">
    <citation type="submission" date="2016-12" db="EMBL/GenBank/DDBJ databases">
        <title>Draft Genome Sequence of Cystobacter ferrugineus Strain Cbfe23.</title>
        <authorList>
            <person name="Akbar S."/>
            <person name="Dowd S.E."/>
            <person name="Stevens D.C."/>
        </authorList>
    </citation>
    <scope>NUCLEOTIDE SEQUENCE [LARGE SCALE GENOMIC DNA]</scope>
    <source>
        <strain evidence="1 2">Cbfe23</strain>
    </source>
</reference>
<gene>
    <name evidence="1" type="ORF">BON30_13750</name>
</gene>
<dbReference type="AlphaFoldDB" id="A0A1L9BCZ2"/>
<dbReference type="InterPro" id="IPR038143">
    <property type="entry name" value="NigD-like_C_dom_sf"/>
</dbReference>
<dbReference type="Gene3D" id="2.60.40.2370">
    <property type="entry name" value="NigD-like, C-terminal beta sandwich domain"/>
    <property type="match status" value="1"/>
</dbReference>
<comment type="caution">
    <text evidence="1">The sequence shown here is derived from an EMBL/GenBank/DDBJ whole genome shotgun (WGS) entry which is preliminary data.</text>
</comment>
<reference evidence="2" key="1">
    <citation type="submission" date="2016-11" db="EMBL/GenBank/DDBJ databases">
        <authorList>
            <person name="Shukria A."/>
            <person name="Stevens D.C."/>
        </authorList>
    </citation>
    <scope>NUCLEOTIDE SEQUENCE [LARGE SCALE GENOMIC DNA]</scope>
    <source>
        <strain evidence="2">Cbfe23</strain>
    </source>
</reference>